<keyword evidence="3 10" id="KW-0812">Transmembrane</keyword>
<feature type="binding site" evidence="10">
    <location>
        <position position="71"/>
    </location>
    <ligand>
        <name>Na(+)</name>
        <dbReference type="ChEBI" id="CHEBI:29101"/>
        <note>structural</note>
    </ligand>
</feature>
<evidence type="ECO:0000256" key="1">
    <source>
        <dbReference type="ARBA" id="ARBA00004651"/>
    </source>
</evidence>
<dbReference type="NCBIfam" id="TIGR00494">
    <property type="entry name" value="crcB"/>
    <property type="match status" value="1"/>
</dbReference>
<dbReference type="Proteomes" id="UP000204391">
    <property type="component" value="Chromosome"/>
</dbReference>
<evidence type="ECO:0000256" key="2">
    <source>
        <dbReference type="ARBA" id="ARBA00022475"/>
    </source>
</evidence>
<dbReference type="Pfam" id="PF02537">
    <property type="entry name" value="CRCB"/>
    <property type="match status" value="1"/>
</dbReference>
<keyword evidence="10" id="KW-0915">Sodium</keyword>
<evidence type="ECO:0000256" key="5">
    <source>
        <dbReference type="ARBA" id="ARBA00023136"/>
    </source>
</evidence>
<feature type="binding site" evidence="10">
    <location>
        <position position="68"/>
    </location>
    <ligand>
        <name>Na(+)</name>
        <dbReference type="ChEBI" id="CHEBI:29101"/>
        <note>structural</note>
    </ligand>
</feature>
<keyword evidence="2 10" id="KW-1003">Cell membrane</keyword>
<dbReference type="HAMAP" id="MF_00454">
    <property type="entry name" value="FluC"/>
    <property type="match status" value="1"/>
</dbReference>
<proteinExistence type="inferred from homology"/>
<comment type="catalytic activity">
    <reaction evidence="8">
        <text>fluoride(in) = fluoride(out)</text>
        <dbReference type="Rhea" id="RHEA:76159"/>
        <dbReference type="ChEBI" id="CHEBI:17051"/>
    </reaction>
    <physiologicalReaction direction="left-to-right" evidence="8">
        <dbReference type="Rhea" id="RHEA:76160"/>
    </physiologicalReaction>
</comment>
<dbReference type="EMBL" id="CP022437">
    <property type="protein sequence ID" value="ASN04819.1"/>
    <property type="molecule type" value="Genomic_DNA"/>
</dbReference>
<dbReference type="GO" id="GO:0140114">
    <property type="term" value="P:cellular detoxification of fluoride"/>
    <property type="evidence" value="ECO:0007669"/>
    <property type="project" value="UniProtKB-UniRule"/>
</dbReference>
<sequence length="118" mass="13487">MTIILVAMGGFFGSILRFHISIKANKHLIGTWIANSLGSILLGFLFHLHMENQLADWTWMLLGVGFCGAFTTFSTFGNETLQLILNRKYRQAFTYILSSLLVSFFFVYMIIVFLSDEF</sequence>
<keyword evidence="10" id="KW-0479">Metal-binding</keyword>
<keyword evidence="6 10" id="KW-0407">Ion channel</keyword>
<comment type="subcellular location">
    <subcellularLocation>
        <location evidence="1 10">Cell membrane</location>
        <topology evidence="1 10">Multi-pass membrane protein</topology>
    </subcellularLocation>
</comment>
<evidence type="ECO:0000256" key="4">
    <source>
        <dbReference type="ARBA" id="ARBA00022989"/>
    </source>
</evidence>
<evidence type="ECO:0000256" key="8">
    <source>
        <dbReference type="ARBA" id="ARBA00035585"/>
    </source>
</evidence>
<protein>
    <recommendedName>
        <fullName evidence="10">Fluoride-specific ion channel FluC</fullName>
    </recommendedName>
</protein>
<comment type="similarity">
    <text evidence="7 10">Belongs to the fluoride channel Fluc/FEX (TC 1.A.43) family.</text>
</comment>
<feature type="transmembrane region" description="Helical" evidence="10">
    <location>
        <begin position="27"/>
        <end position="46"/>
    </location>
</feature>
<dbReference type="GO" id="GO:0005886">
    <property type="term" value="C:plasma membrane"/>
    <property type="evidence" value="ECO:0007669"/>
    <property type="project" value="UniProtKB-SubCell"/>
</dbReference>
<comment type="function">
    <text evidence="9 10">Fluoride-specific ion channel. Important for reducing fluoride concentration in the cell, thus reducing its toxicity.</text>
</comment>
<evidence type="ECO:0000256" key="10">
    <source>
        <dbReference type="HAMAP-Rule" id="MF_00454"/>
    </source>
</evidence>
<keyword evidence="12" id="KW-1185">Reference proteome</keyword>
<feature type="transmembrane region" description="Helical" evidence="10">
    <location>
        <begin position="58"/>
        <end position="77"/>
    </location>
</feature>
<gene>
    <name evidence="10" type="primary">fluC</name>
    <name evidence="10" type="synonym">crcB</name>
    <name evidence="11" type="ORF">CFK40_07225</name>
</gene>
<keyword evidence="4 10" id="KW-1133">Transmembrane helix</keyword>
<evidence type="ECO:0000256" key="7">
    <source>
        <dbReference type="ARBA" id="ARBA00035120"/>
    </source>
</evidence>
<dbReference type="OrthoDB" id="9815830at2"/>
<dbReference type="GO" id="GO:0046872">
    <property type="term" value="F:metal ion binding"/>
    <property type="evidence" value="ECO:0007669"/>
    <property type="project" value="UniProtKB-KW"/>
</dbReference>
<name>A0A221MB13_9BACI</name>
<evidence type="ECO:0000313" key="12">
    <source>
        <dbReference type="Proteomes" id="UP000204391"/>
    </source>
</evidence>
<feature type="transmembrane region" description="Helical" evidence="10">
    <location>
        <begin position="92"/>
        <end position="114"/>
    </location>
</feature>
<dbReference type="PANTHER" id="PTHR28259:SF1">
    <property type="entry name" value="FLUORIDE EXPORT PROTEIN 1-RELATED"/>
    <property type="match status" value="1"/>
</dbReference>
<dbReference type="PANTHER" id="PTHR28259">
    <property type="entry name" value="FLUORIDE EXPORT PROTEIN 1-RELATED"/>
    <property type="match status" value="1"/>
</dbReference>
<reference evidence="11 12" key="1">
    <citation type="journal article" date="2003" name="Int. J. Syst. Evol. Microbiol.">
        <title>Virgibacillus carmonensis sp. nov., Virgibacillus necropolis sp. nov. and Virgibacillus picturae sp. nov., three novel species isolated from deteriorated mural paintings, transfer of the species of the genus salibacillus to Virgibacillus, as Virgibacillus marismortui comb. nov. and Virgibacillus salexigens comb. nov., and emended description of the genus Virgibacillus.</title>
        <authorList>
            <person name="Heyrman J."/>
            <person name="Logan N.A."/>
            <person name="Busse H.J."/>
            <person name="Balcaen A."/>
            <person name="Lebbe L."/>
            <person name="Rodriguez-Diaz M."/>
            <person name="Swings J."/>
            <person name="De Vos P."/>
        </authorList>
    </citation>
    <scope>NUCLEOTIDE SEQUENCE [LARGE SCALE GENOMIC DNA]</scope>
    <source>
        <strain evidence="11 12">LMG 19488</strain>
    </source>
</reference>
<accession>A0A221MB13</accession>
<dbReference type="AlphaFoldDB" id="A0A221MB13"/>
<keyword evidence="10" id="KW-0813">Transport</keyword>
<dbReference type="KEGG" id="vne:CFK40_07225"/>
<evidence type="ECO:0000256" key="9">
    <source>
        <dbReference type="ARBA" id="ARBA00049940"/>
    </source>
</evidence>
<evidence type="ECO:0000256" key="6">
    <source>
        <dbReference type="ARBA" id="ARBA00023303"/>
    </source>
</evidence>
<keyword evidence="10" id="KW-0406">Ion transport</keyword>
<comment type="activity regulation">
    <text evidence="10">Na(+) is not transported, but it plays an essential structural role and its presence is essential for fluoride channel function.</text>
</comment>
<organism evidence="11 12">
    <name type="scientific">Virgibacillus necropolis</name>
    <dbReference type="NCBI Taxonomy" id="163877"/>
    <lineage>
        <taxon>Bacteria</taxon>
        <taxon>Bacillati</taxon>
        <taxon>Bacillota</taxon>
        <taxon>Bacilli</taxon>
        <taxon>Bacillales</taxon>
        <taxon>Bacillaceae</taxon>
        <taxon>Virgibacillus</taxon>
    </lineage>
</organism>
<keyword evidence="5 10" id="KW-0472">Membrane</keyword>
<dbReference type="RefSeq" id="WP_089531670.1">
    <property type="nucleotide sequence ID" value="NZ_CP022437.1"/>
</dbReference>
<evidence type="ECO:0000313" key="11">
    <source>
        <dbReference type="EMBL" id="ASN04819.1"/>
    </source>
</evidence>
<dbReference type="InterPro" id="IPR003691">
    <property type="entry name" value="FluC"/>
</dbReference>
<evidence type="ECO:0000256" key="3">
    <source>
        <dbReference type="ARBA" id="ARBA00022692"/>
    </source>
</evidence>
<dbReference type="GO" id="GO:0062054">
    <property type="term" value="F:fluoride channel activity"/>
    <property type="evidence" value="ECO:0007669"/>
    <property type="project" value="UniProtKB-UniRule"/>
</dbReference>